<dbReference type="PANTHER" id="PTHR10472:SF5">
    <property type="entry name" value="D-AMINOACYL-TRNA DEACYLASE 1"/>
    <property type="match status" value="1"/>
</dbReference>
<dbReference type="GO" id="GO:0106026">
    <property type="term" value="F:Gly-tRNA(Ala) deacylase activity"/>
    <property type="evidence" value="ECO:0007669"/>
    <property type="project" value="UniProtKB-UniRule"/>
</dbReference>
<keyword evidence="2" id="KW-0694">RNA-binding</keyword>
<dbReference type="NCBIfam" id="TIGR00256">
    <property type="entry name" value="D-aminoacyl-tRNA deacylase"/>
    <property type="match status" value="1"/>
</dbReference>
<dbReference type="EC" id="3.1.1.-" evidence="2"/>
<dbReference type="InterPro" id="IPR003732">
    <property type="entry name" value="Daa-tRNA_deacyls_DTD"/>
</dbReference>
<dbReference type="Gene3D" id="3.50.80.10">
    <property type="entry name" value="D-tyrosyl-tRNA(Tyr) deacylase"/>
    <property type="match status" value="1"/>
</dbReference>
<dbReference type="CDD" id="cd00563">
    <property type="entry name" value="Dtyr_deacylase"/>
    <property type="match status" value="1"/>
</dbReference>
<evidence type="ECO:0000313" key="3">
    <source>
        <dbReference type="EMBL" id="CAC9973332.1"/>
    </source>
</evidence>
<reference evidence="3 4" key="1">
    <citation type="submission" date="2020-06" db="EMBL/GenBank/DDBJ databases">
        <authorList>
            <person name="Criscuolo A."/>
        </authorList>
    </citation>
    <scope>NUCLEOTIDE SEQUENCE [LARGE SCALE GENOMIC DNA]</scope>
    <source>
        <strain evidence="3">PXU-55</strain>
    </source>
</reference>
<comment type="catalytic activity">
    <reaction evidence="2">
        <text>glycyl-tRNA(Ala) + H2O = tRNA(Ala) + glycine + H(+)</text>
        <dbReference type="Rhea" id="RHEA:53744"/>
        <dbReference type="Rhea" id="RHEA-COMP:9657"/>
        <dbReference type="Rhea" id="RHEA-COMP:13640"/>
        <dbReference type="ChEBI" id="CHEBI:15377"/>
        <dbReference type="ChEBI" id="CHEBI:15378"/>
        <dbReference type="ChEBI" id="CHEBI:57305"/>
        <dbReference type="ChEBI" id="CHEBI:78442"/>
        <dbReference type="ChEBI" id="CHEBI:78522"/>
    </reaction>
</comment>
<comment type="subcellular location">
    <subcellularLocation>
        <location evidence="2">Cytoplasm</location>
    </subcellularLocation>
</comment>
<dbReference type="InterPro" id="IPR023509">
    <property type="entry name" value="DTD-like_sf"/>
</dbReference>
<feature type="short sequence motif" description="Gly-cisPro motif, important for rejection of L-amino acids" evidence="2">
    <location>
        <begin position="169"/>
        <end position="170"/>
    </location>
</feature>
<dbReference type="GO" id="GO:0019478">
    <property type="term" value="P:D-amino acid catabolic process"/>
    <property type="evidence" value="ECO:0007669"/>
    <property type="project" value="UniProtKB-UniRule"/>
</dbReference>
<keyword evidence="2 3" id="KW-0378">Hydrolase</keyword>
<keyword evidence="4" id="KW-1185">Reference proteome</keyword>
<evidence type="ECO:0000313" key="4">
    <source>
        <dbReference type="Proteomes" id="UP000533639"/>
    </source>
</evidence>
<evidence type="ECO:0000256" key="2">
    <source>
        <dbReference type="HAMAP-Rule" id="MF_00518"/>
    </source>
</evidence>
<comment type="catalytic activity">
    <reaction evidence="2">
        <text>a D-aminoacyl-tRNA + H2O = a tRNA + a D-alpha-amino acid + H(+)</text>
        <dbReference type="Rhea" id="RHEA:13953"/>
        <dbReference type="Rhea" id="RHEA-COMP:10123"/>
        <dbReference type="Rhea" id="RHEA-COMP:10124"/>
        <dbReference type="ChEBI" id="CHEBI:15377"/>
        <dbReference type="ChEBI" id="CHEBI:15378"/>
        <dbReference type="ChEBI" id="CHEBI:59871"/>
        <dbReference type="ChEBI" id="CHEBI:78442"/>
        <dbReference type="ChEBI" id="CHEBI:79333"/>
        <dbReference type="EC" id="3.1.1.96"/>
    </reaction>
</comment>
<keyword evidence="2" id="KW-0820">tRNA-binding</keyword>
<dbReference type="HAMAP" id="MF_00518">
    <property type="entry name" value="Deacylase_Dtd"/>
    <property type="match status" value="1"/>
</dbReference>
<dbReference type="EC" id="3.1.1.96" evidence="2"/>
<comment type="function">
    <text evidence="2">An aminoacyl-tRNA editing enzyme that deacylates mischarged D-aminoacyl-tRNAs. Also deacylates mischarged glycyl-tRNA(Ala), protecting cells against glycine mischarging by AlaRS. Acts via tRNA-based rather than protein-based catalysis; rejects L-amino acids rather than detecting D-amino acids in the active site. By recycling D-aminoacyl-tRNA to D-amino acids and free tRNA molecules, this enzyme counteracts the toxicity associated with the formation of D-aminoacyl-tRNA entities in vivo and helps enforce protein L-homochirality.</text>
</comment>
<dbReference type="PANTHER" id="PTHR10472">
    <property type="entry name" value="D-TYROSYL-TRNA TYR DEACYLASE"/>
    <property type="match status" value="1"/>
</dbReference>
<dbReference type="Pfam" id="PF02580">
    <property type="entry name" value="Tyr_Deacylase"/>
    <property type="match status" value="1"/>
</dbReference>
<protein>
    <recommendedName>
        <fullName evidence="2">D-aminoacyl-tRNA deacylase</fullName>
        <shortName evidence="2">DTD</shortName>
        <ecNumber evidence="2">3.1.1.96</ecNumber>
    </recommendedName>
    <alternativeName>
        <fullName evidence="2">Gly-tRNA(Ala) deacylase</fullName>
        <ecNumber evidence="2">3.1.1.-</ecNumber>
    </alternativeName>
</protein>
<proteinExistence type="inferred from homology"/>
<dbReference type="AlphaFoldDB" id="A0A9N8J0Z5"/>
<name>A0A9N8J0Z5_9FLAO</name>
<comment type="subunit">
    <text evidence="2">Homodimer.</text>
</comment>
<gene>
    <name evidence="2" type="primary">dtd</name>
    <name evidence="3" type="ORF">FLAPXU55_01014</name>
</gene>
<sequence length="181" mass="20183">MHCSASNARIENLFNPCNLWSINYAALDQNKMKIVLQRVSEASVTVDGQKTADIQKGLLVLVGIEDADTQEDIDWLAGKIIKMRIFGDENDVMNCSVQDIDGEIIVVSQFTLHASTKKGNRPSYIKASKPEFAIPMYENFVKALEKEFDKKIQTGIFGADMKVSLLNDGPVTILIDSKNRE</sequence>
<keyword evidence="2" id="KW-0963">Cytoplasm</keyword>
<dbReference type="FunFam" id="3.50.80.10:FF:000001">
    <property type="entry name" value="D-aminoacyl-tRNA deacylase"/>
    <property type="match status" value="1"/>
</dbReference>
<evidence type="ECO:0000256" key="1">
    <source>
        <dbReference type="ARBA" id="ARBA00009673"/>
    </source>
</evidence>
<organism evidence="3 4">
    <name type="scientific">Flavobacterium panici</name>
    <dbReference type="NCBI Taxonomy" id="2654843"/>
    <lineage>
        <taxon>Bacteria</taxon>
        <taxon>Pseudomonadati</taxon>
        <taxon>Bacteroidota</taxon>
        <taxon>Flavobacteriia</taxon>
        <taxon>Flavobacteriales</taxon>
        <taxon>Flavobacteriaceae</taxon>
        <taxon>Flavobacterium</taxon>
    </lineage>
</organism>
<comment type="domain">
    <text evidence="2">A Gly-cisPro motif from one monomer fits into the active site of the other monomer to allow specific chiral rejection of L-amino acids.</text>
</comment>
<dbReference type="Proteomes" id="UP000533639">
    <property type="component" value="Unassembled WGS sequence"/>
</dbReference>
<dbReference type="GO" id="GO:0043908">
    <property type="term" value="F:Ser(Gly)-tRNA(Ala) hydrolase activity"/>
    <property type="evidence" value="ECO:0007669"/>
    <property type="project" value="UniProtKB-UniRule"/>
</dbReference>
<dbReference type="GO" id="GO:0000049">
    <property type="term" value="F:tRNA binding"/>
    <property type="evidence" value="ECO:0007669"/>
    <property type="project" value="UniProtKB-UniRule"/>
</dbReference>
<dbReference type="EMBL" id="CAIJDE010000032">
    <property type="protein sequence ID" value="CAC9973332.1"/>
    <property type="molecule type" value="Genomic_DNA"/>
</dbReference>
<accession>A0A9N8J0Z5</accession>
<comment type="similarity">
    <text evidence="1 2">Belongs to the DTD family.</text>
</comment>
<comment type="caution">
    <text evidence="3">The sequence shown here is derived from an EMBL/GenBank/DDBJ whole genome shotgun (WGS) entry which is preliminary data.</text>
</comment>
<dbReference type="GO" id="GO:0051500">
    <property type="term" value="F:D-tyrosyl-tRNA(Tyr) deacylase activity"/>
    <property type="evidence" value="ECO:0007669"/>
    <property type="project" value="TreeGrafter"/>
</dbReference>
<dbReference type="SUPFAM" id="SSF69500">
    <property type="entry name" value="DTD-like"/>
    <property type="match status" value="1"/>
</dbReference>
<dbReference type="GO" id="GO:0005737">
    <property type="term" value="C:cytoplasm"/>
    <property type="evidence" value="ECO:0007669"/>
    <property type="project" value="UniProtKB-SubCell"/>
</dbReference>